<keyword evidence="1" id="KW-1133">Transmembrane helix</keyword>
<dbReference type="EMBL" id="LBQX01000004">
    <property type="protein sequence ID" value="KKP87223.1"/>
    <property type="molecule type" value="Genomic_DNA"/>
</dbReference>
<gene>
    <name evidence="2" type="ORF">UR89_C0004G0012</name>
</gene>
<evidence type="ECO:0000313" key="2">
    <source>
        <dbReference type="EMBL" id="KKP87223.1"/>
    </source>
</evidence>
<dbReference type="AlphaFoldDB" id="A0A0G0D1I3"/>
<comment type="caution">
    <text evidence="2">The sequence shown here is derived from an EMBL/GenBank/DDBJ whole genome shotgun (WGS) entry which is preliminary data.</text>
</comment>
<organism evidence="2 3">
    <name type="scientific">Candidatus Roizmanbacteria bacterium GW2011_GWA2_35_8</name>
    <dbReference type="NCBI Taxonomy" id="1618479"/>
    <lineage>
        <taxon>Bacteria</taxon>
        <taxon>Candidatus Roizmaniibacteriota</taxon>
    </lineage>
</organism>
<sequence>MFFKPVYANCPVCIITVGGGLLIAKKLGIDDLLVSIWISGLNTAIAFFLAAKIKNKLFNSPYLWTVVFYISTLFYLSYTKQLGHPGNSYLGIDKVFFGMTLGMMTFFLANFTDKFIRMKNRGKKLFNFQKVIVPLVFLLMVTFIFKLLL</sequence>
<accession>A0A0G0D1I3</accession>
<evidence type="ECO:0000313" key="3">
    <source>
        <dbReference type="Proteomes" id="UP000034536"/>
    </source>
</evidence>
<proteinExistence type="predicted"/>
<name>A0A0G0D1I3_9BACT</name>
<feature type="transmembrane region" description="Helical" evidence="1">
    <location>
        <begin position="6"/>
        <end position="24"/>
    </location>
</feature>
<feature type="transmembrane region" description="Helical" evidence="1">
    <location>
        <begin position="131"/>
        <end position="148"/>
    </location>
</feature>
<reference evidence="2 3" key="1">
    <citation type="journal article" date="2015" name="Nature">
        <title>rRNA introns, odd ribosomes, and small enigmatic genomes across a large radiation of phyla.</title>
        <authorList>
            <person name="Brown C.T."/>
            <person name="Hug L.A."/>
            <person name="Thomas B.C."/>
            <person name="Sharon I."/>
            <person name="Castelle C.J."/>
            <person name="Singh A."/>
            <person name="Wilkins M.J."/>
            <person name="Williams K.H."/>
            <person name="Banfield J.F."/>
        </authorList>
    </citation>
    <scope>NUCLEOTIDE SEQUENCE [LARGE SCALE GENOMIC DNA]</scope>
</reference>
<evidence type="ECO:0000256" key="1">
    <source>
        <dbReference type="SAM" id="Phobius"/>
    </source>
</evidence>
<keyword evidence="1" id="KW-0812">Transmembrane</keyword>
<protein>
    <submittedName>
        <fullName evidence="2">Uncharacterized protein</fullName>
    </submittedName>
</protein>
<feature type="transmembrane region" description="Helical" evidence="1">
    <location>
        <begin position="31"/>
        <end position="50"/>
    </location>
</feature>
<feature type="transmembrane region" description="Helical" evidence="1">
    <location>
        <begin position="62"/>
        <end position="78"/>
    </location>
</feature>
<dbReference type="Proteomes" id="UP000034536">
    <property type="component" value="Unassembled WGS sequence"/>
</dbReference>
<keyword evidence="1" id="KW-0472">Membrane</keyword>
<feature type="transmembrane region" description="Helical" evidence="1">
    <location>
        <begin position="90"/>
        <end position="111"/>
    </location>
</feature>